<protein>
    <recommendedName>
        <fullName evidence="3">BTB domain-containing protein</fullName>
    </recommendedName>
</protein>
<accession>A0A2R6NH67</accession>
<name>A0A2R6NH67_9APHY</name>
<organism evidence="1 2">
    <name type="scientific">Hermanssonia centrifuga</name>
    <dbReference type="NCBI Taxonomy" id="98765"/>
    <lineage>
        <taxon>Eukaryota</taxon>
        <taxon>Fungi</taxon>
        <taxon>Dikarya</taxon>
        <taxon>Basidiomycota</taxon>
        <taxon>Agaricomycotina</taxon>
        <taxon>Agaricomycetes</taxon>
        <taxon>Polyporales</taxon>
        <taxon>Meruliaceae</taxon>
        <taxon>Hermanssonia</taxon>
    </lineage>
</organism>
<evidence type="ECO:0000313" key="1">
    <source>
        <dbReference type="EMBL" id="PSR71727.1"/>
    </source>
</evidence>
<gene>
    <name evidence="1" type="ORF">PHLCEN_2v12401</name>
</gene>
<dbReference type="STRING" id="98765.A0A2R6NH67"/>
<dbReference type="EMBL" id="MLYV02001246">
    <property type="protein sequence ID" value="PSR71727.1"/>
    <property type="molecule type" value="Genomic_DNA"/>
</dbReference>
<reference evidence="1 2" key="1">
    <citation type="submission" date="2018-02" db="EMBL/GenBank/DDBJ databases">
        <title>Genome sequence of the basidiomycete white-rot fungus Phlebia centrifuga.</title>
        <authorList>
            <person name="Granchi Z."/>
            <person name="Peng M."/>
            <person name="de Vries R.P."/>
            <person name="Hilden K."/>
            <person name="Makela M.R."/>
            <person name="Grigoriev I."/>
            <person name="Riley R."/>
        </authorList>
    </citation>
    <scope>NUCLEOTIDE SEQUENCE [LARGE SCALE GENOMIC DNA]</scope>
    <source>
        <strain evidence="1 2">FBCC195</strain>
    </source>
</reference>
<evidence type="ECO:0008006" key="3">
    <source>
        <dbReference type="Google" id="ProtNLM"/>
    </source>
</evidence>
<proteinExistence type="predicted"/>
<dbReference type="AlphaFoldDB" id="A0A2R6NH67"/>
<keyword evidence="2" id="KW-1185">Reference proteome</keyword>
<dbReference type="OrthoDB" id="2801799at2759"/>
<dbReference type="Proteomes" id="UP000186601">
    <property type="component" value="Unassembled WGS sequence"/>
</dbReference>
<evidence type="ECO:0000313" key="2">
    <source>
        <dbReference type="Proteomes" id="UP000186601"/>
    </source>
</evidence>
<comment type="caution">
    <text evidence="1">The sequence shown here is derived from an EMBL/GenBank/DDBJ whole genome shotgun (WGS) entry which is preliminary data.</text>
</comment>
<sequence length="351" mass="39781">MNLSPVGLNAIVDGEGLNPLAEQYYEQCDKHPLETCELGKHLPTKLQLLVEEEVGKPVVVNSCIYRLHSGLLKSRVGVFEALQLVHAPKGSDIVLEGRNDAHPICPPQVTQKEWEYLLKLIYDNLGPPPYRLEFLISILKIASQWDMLESRKWAIANISQLEYGIVPSALALKLGRHYAVDQWIRPAVVDLVRSPLRTLEEVHKQWLGFGVYDVIARTREALEGERKLLALVPMDIKSDDLRSKNCESHGECSSIWKKDWKTYIGQRLLNPNWMFSLHMDRVEGELRNVKFEGMDRGCLDTAITAVIESGALDIQDRYIDMALEMLLTEVPIEMSDVILPEGMDCELGIVE</sequence>